<feature type="domain" description="HTH myb-type" evidence="7">
    <location>
        <begin position="258"/>
        <end position="318"/>
    </location>
</feature>
<evidence type="ECO:0000256" key="6">
    <source>
        <dbReference type="SAM" id="SignalP"/>
    </source>
</evidence>
<name>A0A199URA9_ANACO</name>
<dbReference type="GO" id="GO:0003677">
    <property type="term" value="F:DNA binding"/>
    <property type="evidence" value="ECO:0007669"/>
    <property type="project" value="UniProtKB-KW"/>
</dbReference>
<dbReference type="Proteomes" id="UP000092600">
    <property type="component" value="Unassembled WGS sequence"/>
</dbReference>
<proteinExistence type="predicted"/>
<evidence type="ECO:0000256" key="2">
    <source>
        <dbReference type="ARBA" id="ARBA00023125"/>
    </source>
</evidence>
<dbReference type="PANTHER" id="PTHR31499:SF80">
    <property type="entry name" value="HTH MYB-TYPE DOMAIN-CONTAINING PROTEIN"/>
    <property type="match status" value="1"/>
</dbReference>
<dbReference type="InterPro" id="IPR006447">
    <property type="entry name" value="Myb_dom_plants"/>
</dbReference>
<feature type="region of interest" description="Disordered" evidence="5">
    <location>
        <begin position="409"/>
        <end position="446"/>
    </location>
</feature>
<dbReference type="Pfam" id="PF14379">
    <property type="entry name" value="Myb_CC_LHEQLE"/>
    <property type="match status" value="1"/>
</dbReference>
<dbReference type="NCBIfam" id="TIGR01557">
    <property type="entry name" value="myb_SHAQKYF"/>
    <property type="match status" value="1"/>
</dbReference>
<dbReference type="InterPro" id="IPR001005">
    <property type="entry name" value="SANT/Myb"/>
</dbReference>
<dbReference type="InterPro" id="IPR009057">
    <property type="entry name" value="Homeodomain-like_sf"/>
</dbReference>
<dbReference type="PROSITE" id="PS51294">
    <property type="entry name" value="HTH_MYB"/>
    <property type="match status" value="1"/>
</dbReference>
<comment type="caution">
    <text evidence="8">The sequence shown here is derived from an EMBL/GenBank/DDBJ whole genome shotgun (WGS) entry which is preliminary data.</text>
</comment>
<feature type="chain" id="PRO_5008285412" evidence="6">
    <location>
        <begin position="27"/>
        <end position="446"/>
    </location>
</feature>
<dbReference type="Gene3D" id="1.10.10.60">
    <property type="entry name" value="Homeodomain-like"/>
    <property type="match status" value="1"/>
</dbReference>
<dbReference type="EMBL" id="LSRQ01005555">
    <property type="protein sequence ID" value="OAY67333.1"/>
    <property type="molecule type" value="Genomic_DNA"/>
</dbReference>
<accession>A0A199URA9</accession>
<feature type="compositionally biased region" description="Polar residues" evidence="5">
    <location>
        <begin position="234"/>
        <end position="245"/>
    </location>
</feature>
<feature type="compositionally biased region" description="Low complexity" evidence="5">
    <location>
        <begin position="246"/>
        <end position="256"/>
    </location>
</feature>
<protein>
    <submittedName>
        <fullName evidence="8">Protein PHR1-LIKE 1</fullName>
    </submittedName>
</protein>
<dbReference type="SUPFAM" id="SSF46689">
    <property type="entry name" value="Homeodomain-like"/>
    <property type="match status" value="1"/>
</dbReference>
<evidence type="ECO:0000256" key="3">
    <source>
        <dbReference type="ARBA" id="ARBA00023163"/>
    </source>
</evidence>
<evidence type="ECO:0000313" key="9">
    <source>
        <dbReference type="Proteomes" id="UP000092600"/>
    </source>
</evidence>
<feature type="signal peptide" evidence="6">
    <location>
        <begin position="1"/>
        <end position="26"/>
    </location>
</feature>
<dbReference type="InterPro" id="IPR025756">
    <property type="entry name" value="Myb_CC_LHEQLE"/>
</dbReference>
<gene>
    <name evidence="8" type="ORF">ACMD2_00400</name>
</gene>
<keyword evidence="6" id="KW-0732">Signal</keyword>
<dbReference type="Pfam" id="PF00249">
    <property type="entry name" value="Myb_DNA-binding"/>
    <property type="match status" value="1"/>
</dbReference>
<evidence type="ECO:0000313" key="8">
    <source>
        <dbReference type="EMBL" id="OAY67333.1"/>
    </source>
</evidence>
<dbReference type="GO" id="GO:0003700">
    <property type="term" value="F:DNA-binding transcription factor activity"/>
    <property type="evidence" value="ECO:0007669"/>
    <property type="project" value="InterPro"/>
</dbReference>
<evidence type="ECO:0000256" key="4">
    <source>
        <dbReference type="ARBA" id="ARBA00023242"/>
    </source>
</evidence>
<keyword evidence="4" id="KW-0539">Nucleus</keyword>
<dbReference type="InterPro" id="IPR046955">
    <property type="entry name" value="PHR1-like"/>
</dbReference>
<evidence type="ECO:0000256" key="1">
    <source>
        <dbReference type="ARBA" id="ARBA00023015"/>
    </source>
</evidence>
<feature type="region of interest" description="Disordered" evidence="5">
    <location>
        <begin position="225"/>
        <end position="256"/>
    </location>
</feature>
<dbReference type="FunFam" id="1.10.10.60:FF:000002">
    <property type="entry name" value="Myb family transcription factor"/>
    <property type="match status" value="1"/>
</dbReference>
<dbReference type="STRING" id="4615.A0A199URA9"/>
<evidence type="ECO:0000256" key="5">
    <source>
        <dbReference type="SAM" id="MobiDB-lite"/>
    </source>
</evidence>
<dbReference type="PANTHER" id="PTHR31499">
    <property type="entry name" value="MYB FAMILY TRANSCRIPTION FACTOR PHL11"/>
    <property type="match status" value="1"/>
</dbReference>
<dbReference type="InterPro" id="IPR017930">
    <property type="entry name" value="Myb_dom"/>
</dbReference>
<sequence>MEMGDPRIFSISQRLLLLLLILSTRPYDDSLYQTRKSNMNQFHNQRITGSVSSPLPIIPSPIEERYPKTLDSQSFFLERELRSNPVNPVQTPFVSNNGIFGPLPSSDLDAAYISESSNFNASYPSSYSSYPGTGQPSVSNYPKESTEIAWHPEPLQRVLDYHDSPNFGNNLSHGVNVMASDGINKQSEWSDLMDFMNGNWGELQGDTNTTESKPEVALPADQAPTSFSVHHPQTHPSVPSNSNDLSAVASPSSSATAAPIKARMRWTPELHERFVEAVNQLGGSEKATPKGVLKLMKVEGLTIYHVKSHLQKYRTARYKPESSEGTSEQRVIQVEETKSLDLKTVTEINEALRVQMEVQKQLHEQLEIQRKLQLQIEEQGRYLQMMFENQNKSIHKLKESASLEIPIDRMEISEKDHSETENHLHDKGAAEEVSKNKTPKNDNSKI</sequence>
<organism evidence="8 9">
    <name type="scientific">Ananas comosus</name>
    <name type="common">Pineapple</name>
    <name type="synonym">Ananas ananas</name>
    <dbReference type="NCBI Taxonomy" id="4615"/>
    <lineage>
        <taxon>Eukaryota</taxon>
        <taxon>Viridiplantae</taxon>
        <taxon>Streptophyta</taxon>
        <taxon>Embryophyta</taxon>
        <taxon>Tracheophyta</taxon>
        <taxon>Spermatophyta</taxon>
        <taxon>Magnoliopsida</taxon>
        <taxon>Liliopsida</taxon>
        <taxon>Poales</taxon>
        <taxon>Bromeliaceae</taxon>
        <taxon>Bromelioideae</taxon>
        <taxon>Ananas</taxon>
    </lineage>
</organism>
<keyword evidence="2" id="KW-0238">DNA-binding</keyword>
<reference evidence="8 9" key="1">
    <citation type="journal article" date="2016" name="DNA Res.">
        <title>The draft genome of MD-2 pineapple using hybrid error correction of long reads.</title>
        <authorList>
            <person name="Redwan R.M."/>
            <person name="Saidin A."/>
            <person name="Kumar S.V."/>
        </authorList>
    </citation>
    <scope>NUCLEOTIDE SEQUENCE [LARGE SCALE GENOMIC DNA]</scope>
    <source>
        <strain evidence="9">cv. MD2</strain>
        <tissue evidence="8">Leaf</tissue>
    </source>
</reference>
<evidence type="ECO:0000259" key="7">
    <source>
        <dbReference type="PROSITE" id="PS51294"/>
    </source>
</evidence>
<dbReference type="AlphaFoldDB" id="A0A199URA9"/>
<keyword evidence="3" id="KW-0804">Transcription</keyword>
<keyword evidence="1" id="KW-0805">Transcription regulation</keyword>